<dbReference type="InterPro" id="IPR047817">
    <property type="entry name" value="ABC2_TM_bact-type"/>
</dbReference>
<dbReference type="GO" id="GO:0043190">
    <property type="term" value="C:ATP-binding cassette (ABC) transporter complex"/>
    <property type="evidence" value="ECO:0007669"/>
    <property type="project" value="InterPro"/>
</dbReference>
<name>A0A895YIZ7_9ACTN</name>
<evidence type="ECO:0000256" key="3">
    <source>
        <dbReference type="ARBA" id="ARBA00022989"/>
    </source>
</evidence>
<keyword evidence="4 6" id="KW-0472">Membrane</keyword>
<dbReference type="InterPro" id="IPR013525">
    <property type="entry name" value="ABC2_TM"/>
</dbReference>
<evidence type="ECO:0000259" key="7">
    <source>
        <dbReference type="PROSITE" id="PS51012"/>
    </source>
</evidence>
<dbReference type="RefSeq" id="WP_239675854.1">
    <property type="nucleotide sequence ID" value="NZ_CP070499.1"/>
</dbReference>
<keyword evidence="3 6" id="KW-1133">Transmembrane helix</keyword>
<protein>
    <recommendedName>
        <fullName evidence="6">Transport permease protein</fullName>
    </recommendedName>
</protein>
<sequence length="270" mass="28159">MSTVPTTAPPAPARARMGLFRTLGYMVQREVRRTLAAPALLFPALLVALGTFFLMSGLFGGYATEFGITDYMAYLVATTLMFGAINTSGGQLVVQDIEAGYFSKLLTTPTSRLAILLGGMIGDALRAAAIAIVVLVVTLPFTQDGYGTFATGIGGALLVIALTACWGLAYGAISHAIALKTGSAAITQAAFPIFFPFLFLAPSFGPRESMSGWVQAVAQVNPVTYVIEAQRGLMLTGWDSGQIAAGFIAIAAMAVATVTLAMLALRSRVS</sequence>
<gene>
    <name evidence="8" type="ORF">JQS43_19590</name>
</gene>
<evidence type="ECO:0000313" key="8">
    <source>
        <dbReference type="EMBL" id="QSB13748.1"/>
    </source>
</evidence>
<feature type="transmembrane region" description="Helical" evidence="6">
    <location>
        <begin position="35"/>
        <end position="59"/>
    </location>
</feature>
<feature type="transmembrane region" description="Helical" evidence="6">
    <location>
        <begin position="243"/>
        <end position="265"/>
    </location>
</feature>
<dbReference type="GO" id="GO:0140359">
    <property type="term" value="F:ABC-type transporter activity"/>
    <property type="evidence" value="ECO:0007669"/>
    <property type="project" value="InterPro"/>
</dbReference>
<evidence type="ECO:0000256" key="6">
    <source>
        <dbReference type="RuleBase" id="RU361157"/>
    </source>
</evidence>
<dbReference type="PANTHER" id="PTHR43229">
    <property type="entry name" value="NODULATION PROTEIN J"/>
    <property type="match status" value="1"/>
</dbReference>
<reference evidence="8" key="1">
    <citation type="submission" date="2021-02" db="EMBL/GenBank/DDBJ databases">
        <title>Natrosporangium hydrolyticum gen. nov., sp. nov, a haloalkaliphilic actinobacterium from a soda solonchak soil.</title>
        <authorList>
            <person name="Sorokin D.Y."/>
            <person name="Khijniak T.V."/>
            <person name="Zakharycheva A.P."/>
            <person name="Boueva O.V."/>
            <person name="Ariskina E.V."/>
            <person name="Hahnke R.L."/>
            <person name="Bunk B."/>
            <person name="Sproer C."/>
            <person name="Schumann P."/>
            <person name="Evtushenko L.I."/>
            <person name="Kublanov I.V."/>
        </authorList>
    </citation>
    <scope>NUCLEOTIDE SEQUENCE</scope>
    <source>
        <strain evidence="8">DSM 106523</strain>
    </source>
</reference>
<dbReference type="AlphaFoldDB" id="A0A895YIZ7"/>
<dbReference type="PIRSF" id="PIRSF006648">
    <property type="entry name" value="DrrB"/>
    <property type="match status" value="1"/>
</dbReference>
<evidence type="ECO:0000256" key="2">
    <source>
        <dbReference type="ARBA" id="ARBA00022692"/>
    </source>
</evidence>
<dbReference type="Proteomes" id="UP000662857">
    <property type="component" value="Chromosome"/>
</dbReference>
<evidence type="ECO:0000313" key="9">
    <source>
        <dbReference type="Proteomes" id="UP000662857"/>
    </source>
</evidence>
<evidence type="ECO:0000256" key="1">
    <source>
        <dbReference type="ARBA" id="ARBA00004141"/>
    </source>
</evidence>
<feature type="transmembrane region" description="Helical" evidence="6">
    <location>
        <begin position="185"/>
        <end position="204"/>
    </location>
</feature>
<dbReference type="EMBL" id="CP070499">
    <property type="protein sequence ID" value="QSB13748.1"/>
    <property type="molecule type" value="Genomic_DNA"/>
</dbReference>
<dbReference type="GO" id="GO:0046677">
    <property type="term" value="P:response to antibiotic"/>
    <property type="evidence" value="ECO:0007669"/>
    <property type="project" value="UniProtKB-KW"/>
</dbReference>
<dbReference type="InterPro" id="IPR000412">
    <property type="entry name" value="ABC_2_transport"/>
</dbReference>
<organism evidence="8 9">
    <name type="scientific">Natronosporangium hydrolyticum</name>
    <dbReference type="NCBI Taxonomy" id="2811111"/>
    <lineage>
        <taxon>Bacteria</taxon>
        <taxon>Bacillati</taxon>
        <taxon>Actinomycetota</taxon>
        <taxon>Actinomycetes</taxon>
        <taxon>Micromonosporales</taxon>
        <taxon>Micromonosporaceae</taxon>
        <taxon>Natronosporangium</taxon>
    </lineage>
</organism>
<comment type="similarity">
    <text evidence="6">Belongs to the ABC-2 integral membrane protein family.</text>
</comment>
<dbReference type="InterPro" id="IPR051784">
    <property type="entry name" value="Nod_factor_ABC_transporter"/>
</dbReference>
<dbReference type="Pfam" id="PF01061">
    <property type="entry name" value="ABC2_membrane"/>
    <property type="match status" value="1"/>
</dbReference>
<accession>A0A895YIZ7</accession>
<keyword evidence="2 6" id="KW-0812">Transmembrane</keyword>
<evidence type="ECO:0000256" key="4">
    <source>
        <dbReference type="ARBA" id="ARBA00023136"/>
    </source>
</evidence>
<comment type="subcellular location">
    <subcellularLocation>
        <location evidence="6">Cell membrane</location>
        <topology evidence="6">Multi-pass membrane protein</topology>
    </subcellularLocation>
    <subcellularLocation>
        <location evidence="1">Membrane</location>
        <topology evidence="1">Multi-pass membrane protein</topology>
    </subcellularLocation>
</comment>
<feature type="transmembrane region" description="Helical" evidence="6">
    <location>
        <begin position="149"/>
        <end position="173"/>
    </location>
</feature>
<keyword evidence="6" id="KW-0813">Transport</keyword>
<feature type="domain" description="ABC transmembrane type-2" evidence="7">
    <location>
        <begin position="34"/>
        <end position="268"/>
    </location>
</feature>
<dbReference type="PROSITE" id="PS51012">
    <property type="entry name" value="ABC_TM2"/>
    <property type="match status" value="1"/>
</dbReference>
<keyword evidence="6" id="KW-1003">Cell membrane</keyword>
<proteinExistence type="inferred from homology"/>
<keyword evidence="9" id="KW-1185">Reference proteome</keyword>
<feature type="transmembrane region" description="Helical" evidence="6">
    <location>
        <begin position="115"/>
        <end position="137"/>
    </location>
</feature>
<evidence type="ECO:0000256" key="5">
    <source>
        <dbReference type="ARBA" id="ARBA00023251"/>
    </source>
</evidence>
<keyword evidence="5" id="KW-0046">Antibiotic resistance</keyword>
<dbReference type="PANTHER" id="PTHR43229:SF6">
    <property type="entry name" value="ABC-TYPE MULTIDRUG TRANSPORT SYSTEM, PERMEASE COMPONENT"/>
    <property type="match status" value="1"/>
</dbReference>
<feature type="transmembrane region" description="Helical" evidence="6">
    <location>
        <begin position="71"/>
        <end position="94"/>
    </location>
</feature>
<dbReference type="KEGG" id="nhy:JQS43_19590"/>